<dbReference type="GO" id="GO:0042301">
    <property type="term" value="F:phosphate ion binding"/>
    <property type="evidence" value="ECO:0007669"/>
    <property type="project" value="InterPro"/>
</dbReference>
<dbReference type="GeneID" id="26378748"/>
<dbReference type="RefSeq" id="YP_009185002.1">
    <property type="nucleotide sequence ID" value="NC_028583.1"/>
</dbReference>
<keyword evidence="7" id="KW-0793">Thylakoid</keyword>
<comment type="function">
    <text evidence="7">One of the components of the core complex of photosystem II (PSII), required for its stability and/or assembly. PSII is a light-driven water:plastoquinone oxidoreductase that uses light energy to abstract electrons from H(2)O, generating O(2) and a proton gradient subsequently used for ATP formation. It consists of a core antenna complex that captures photons, and an electron transfer chain that converts photonic excitation into a charge separation.</text>
</comment>
<keyword evidence="3 7" id="KW-0812">Transmembrane</keyword>
<keyword evidence="5 7" id="KW-0472">Membrane</keyword>
<keyword evidence="2 7" id="KW-0602">Photosynthesis</keyword>
<dbReference type="Pfam" id="PF00737">
    <property type="entry name" value="PsbH"/>
    <property type="match status" value="1"/>
</dbReference>
<dbReference type="NCBIfam" id="NF002728">
    <property type="entry name" value="PRK02624.1"/>
    <property type="match status" value="1"/>
</dbReference>
<evidence type="ECO:0000256" key="6">
    <source>
        <dbReference type="ARBA" id="ARBA00023276"/>
    </source>
</evidence>
<evidence type="ECO:0000313" key="8">
    <source>
        <dbReference type="EMBL" id="ALO63046.1"/>
    </source>
</evidence>
<reference evidence="8" key="1">
    <citation type="journal article" date="2015" name="BMC Evol. Biol.">
        <title>Chloroplast phylogenomic analysis of chlorophyte green algae identifies a novel lineage sister to the Sphaeropleales (Chlorophyceae).</title>
        <authorList>
            <person name="Lemieux C."/>
            <person name="Vincent A.T."/>
            <person name="Labarre A."/>
            <person name="Otis C."/>
            <person name="Turmel M."/>
        </authorList>
    </citation>
    <scope>NUCLEOTIDE SEQUENCE</scope>
</reference>
<keyword evidence="4 7" id="KW-1133">Transmembrane helix</keyword>
<dbReference type="PANTHER" id="PTHR34469">
    <property type="entry name" value="PHOTOSYSTEM II REACTION CENTER PROTEIN H"/>
    <property type="match status" value="1"/>
</dbReference>
<dbReference type="GO" id="GO:0015979">
    <property type="term" value="P:photosynthesis"/>
    <property type="evidence" value="ECO:0007669"/>
    <property type="project" value="UniProtKB-UniRule"/>
</dbReference>
<dbReference type="InterPro" id="IPR001056">
    <property type="entry name" value="PSII_PsbH"/>
</dbReference>
<feature type="transmembrane region" description="Helical" evidence="7">
    <location>
        <begin position="42"/>
        <end position="64"/>
    </location>
</feature>
<keyword evidence="8" id="KW-0934">Plastid</keyword>
<dbReference type="AlphaFoldDB" id="A0A0S2LP84"/>
<dbReference type="GO" id="GO:0009523">
    <property type="term" value="C:photosystem II"/>
    <property type="evidence" value="ECO:0007669"/>
    <property type="project" value="UniProtKB-KW"/>
</dbReference>
<evidence type="ECO:0000256" key="3">
    <source>
        <dbReference type="ARBA" id="ARBA00022692"/>
    </source>
</evidence>
<comment type="subcellular location">
    <subcellularLocation>
        <location evidence="1">Membrane</location>
        <topology evidence="1">Single-pass membrane protein</topology>
    </subcellularLocation>
    <subcellularLocation>
        <location evidence="7">Plastid</location>
        <location evidence="7">Chloroplast thylakoid membrane</location>
        <topology evidence="7">Single-pass membrane protein</topology>
    </subcellularLocation>
</comment>
<geneLocation type="chloroplast" evidence="8"/>
<keyword evidence="8" id="KW-0150">Chloroplast</keyword>
<comment type="subunit">
    <text evidence="7">PSII is composed of 1 copy each of membrane proteins PsbA, PsbB, PsbC, PsbD, PsbE, PsbF, PsbH, PsbI, PsbJ, PsbK, PsbL, PsbM, PsbT, PsbX, PsbY, PsbZ, Psb30/Ycf12, at least 3 peripheral proteins of the oxygen-evolving complex and a large number of cofactors. It forms dimeric complexes.</text>
</comment>
<dbReference type="GO" id="GO:0050821">
    <property type="term" value="P:protein stabilization"/>
    <property type="evidence" value="ECO:0007669"/>
    <property type="project" value="InterPro"/>
</dbReference>
<gene>
    <name evidence="7 8" type="primary">psbH</name>
</gene>
<protein>
    <recommendedName>
        <fullName evidence="7">Photosystem II reaction center protein H</fullName>
        <shortName evidence="7">PSII-H</shortName>
    </recommendedName>
</protein>
<comment type="similarity">
    <text evidence="7">Belongs to the PsbH family.</text>
</comment>
<dbReference type="EMBL" id="KT625415">
    <property type="protein sequence ID" value="ALO63046.1"/>
    <property type="molecule type" value="Genomic_DNA"/>
</dbReference>
<evidence type="ECO:0000256" key="4">
    <source>
        <dbReference type="ARBA" id="ARBA00022989"/>
    </source>
</evidence>
<dbReference type="SUPFAM" id="SSF161025">
    <property type="entry name" value="Photosystem II 10 kDa phosphoprotein PsbH"/>
    <property type="match status" value="1"/>
</dbReference>
<evidence type="ECO:0000256" key="1">
    <source>
        <dbReference type="ARBA" id="ARBA00004167"/>
    </source>
</evidence>
<dbReference type="Gene3D" id="1.20.5.880">
    <property type="entry name" value="Photosystem II reaction center protein H"/>
    <property type="match status" value="1"/>
</dbReference>
<proteinExistence type="inferred from homology"/>
<name>A0A0S2LP84_9CHLO</name>
<evidence type="ECO:0000256" key="2">
    <source>
        <dbReference type="ARBA" id="ARBA00022531"/>
    </source>
</evidence>
<evidence type="ECO:0000256" key="7">
    <source>
        <dbReference type="HAMAP-Rule" id="MF_00752"/>
    </source>
</evidence>
<dbReference type="GO" id="GO:0009535">
    <property type="term" value="C:chloroplast thylakoid membrane"/>
    <property type="evidence" value="ECO:0007669"/>
    <property type="project" value="UniProtKB-SubCell"/>
</dbReference>
<dbReference type="PANTHER" id="PTHR34469:SF4">
    <property type="entry name" value="PHOTOSYSTEM II REACTION CENTER PROTEIN H"/>
    <property type="match status" value="1"/>
</dbReference>
<sequence length="86" mass="9032">MATGTSKAKASAVDLSADTGLVTPLGTLLRPLNSEAGKVLPGWGTTVLMGTFMALFAVFLVIILEIYNSSVILDNVTMSWESLNAK</sequence>
<evidence type="ECO:0000256" key="5">
    <source>
        <dbReference type="ARBA" id="ARBA00023136"/>
    </source>
</evidence>
<keyword evidence="6 7" id="KW-0604">Photosystem II</keyword>
<dbReference type="InterPro" id="IPR036863">
    <property type="entry name" value="PSII_PsbH_sf"/>
</dbReference>
<accession>A0A0S2LP84</accession>
<organism evidence="8">
    <name type="scientific">Hafniomonas laevis</name>
    <dbReference type="NCBI Taxonomy" id="436124"/>
    <lineage>
        <taxon>Eukaryota</taxon>
        <taxon>Viridiplantae</taxon>
        <taxon>Chlorophyta</taxon>
        <taxon>core chlorophytes</taxon>
        <taxon>Chlorophyceae</taxon>
        <taxon>CS clade</taxon>
        <taxon>Chlamydomonadales</taxon>
        <taxon>Dunaliellaceae</taxon>
        <taxon>Hafniomonas</taxon>
    </lineage>
</organism>
<dbReference type="HAMAP" id="MF_00752">
    <property type="entry name" value="PSII_PsbH"/>
    <property type="match status" value="1"/>
</dbReference>